<feature type="binding site" evidence="12">
    <location>
        <position position="80"/>
    </location>
    <ligand>
        <name>Na(+)</name>
        <dbReference type="ChEBI" id="CHEBI:29101"/>
        <note>structural</note>
    </ligand>
</feature>
<evidence type="ECO:0000256" key="11">
    <source>
        <dbReference type="ARBA" id="ARBA00035585"/>
    </source>
</evidence>
<comment type="similarity">
    <text evidence="10 12">Belongs to the fluoride channel Fluc/FEX (TC 1.A.43) family.</text>
</comment>
<feature type="transmembrane region" description="Helical" evidence="12">
    <location>
        <begin position="40"/>
        <end position="61"/>
    </location>
</feature>
<evidence type="ECO:0000256" key="2">
    <source>
        <dbReference type="ARBA" id="ARBA00022475"/>
    </source>
</evidence>
<comment type="activity regulation">
    <text evidence="12">Na(+) is not transported, but it plays an essential structural role and its presence is essential for fluoride channel function.</text>
</comment>
<feature type="transmembrane region" description="Helical" evidence="12">
    <location>
        <begin position="108"/>
        <end position="129"/>
    </location>
</feature>
<evidence type="ECO:0000256" key="6">
    <source>
        <dbReference type="ARBA" id="ARBA00023053"/>
    </source>
</evidence>
<evidence type="ECO:0000256" key="5">
    <source>
        <dbReference type="ARBA" id="ARBA00022989"/>
    </source>
</evidence>
<evidence type="ECO:0000256" key="12">
    <source>
        <dbReference type="HAMAP-Rule" id="MF_00454"/>
    </source>
</evidence>
<dbReference type="PANTHER" id="PTHR28259">
    <property type="entry name" value="FLUORIDE EXPORT PROTEIN 1-RELATED"/>
    <property type="match status" value="1"/>
</dbReference>
<dbReference type="Proteomes" id="UP000239477">
    <property type="component" value="Chromosome"/>
</dbReference>
<dbReference type="GO" id="GO:0140114">
    <property type="term" value="P:cellular detoxification of fluoride"/>
    <property type="evidence" value="ECO:0007669"/>
    <property type="project" value="UniProtKB-UniRule"/>
</dbReference>
<dbReference type="InterPro" id="IPR003691">
    <property type="entry name" value="FluC"/>
</dbReference>
<protein>
    <recommendedName>
        <fullName evidence="12">Fluoride-specific ion channel FluC</fullName>
    </recommendedName>
</protein>
<proteinExistence type="inferred from homology"/>
<dbReference type="AlphaFoldDB" id="A0A2S0IAF9"/>
<keyword evidence="5 12" id="KW-1133">Transmembrane helix</keyword>
<keyword evidence="12" id="KW-0479">Metal-binding</keyword>
<dbReference type="PANTHER" id="PTHR28259:SF1">
    <property type="entry name" value="FLUORIDE EXPORT PROTEIN 1-RELATED"/>
    <property type="match status" value="1"/>
</dbReference>
<dbReference type="GO" id="GO:0062054">
    <property type="term" value="F:fluoride channel activity"/>
    <property type="evidence" value="ECO:0007669"/>
    <property type="project" value="UniProtKB-UniRule"/>
</dbReference>
<keyword evidence="8 12" id="KW-0472">Membrane</keyword>
<keyword evidence="3" id="KW-0997">Cell inner membrane</keyword>
<evidence type="ECO:0000256" key="10">
    <source>
        <dbReference type="ARBA" id="ARBA00035120"/>
    </source>
</evidence>
<dbReference type="HAMAP" id="MF_00454">
    <property type="entry name" value="FluC"/>
    <property type="match status" value="1"/>
</dbReference>
<keyword evidence="6 12" id="KW-0915">Sodium</keyword>
<feature type="transmembrane region" description="Helical" evidence="12">
    <location>
        <begin position="7"/>
        <end position="28"/>
    </location>
</feature>
<dbReference type="NCBIfam" id="NF010792">
    <property type="entry name" value="PRK14196.1"/>
    <property type="match status" value="1"/>
</dbReference>
<keyword evidence="9 12" id="KW-0407">Ion channel</keyword>
<reference evidence="13 14" key="1">
    <citation type="submission" date="2017-09" db="EMBL/GenBank/DDBJ databases">
        <title>Genomic, metabolic, and phenotypic characteristics of bacterial isolates from the natural microbiome of the model nematode Caenorhabditis elegans.</title>
        <authorList>
            <person name="Zimmermann J."/>
            <person name="Obeng N."/>
            <person name="Yang W."/>
            <person name="Obeng O."/>
            <person name="Kissoyan K."/>
            <person name="Pees B."/>
            <person name="Dirksen P."/>
            <person name="Hoppner M."/>
            <person name="Franke A."/>
            <person name="Rosenstiel P."/>
            <person name="Leippe M."/>
            <person name="Dierking K."/>
            <person name="Kaleta C."/>
            <person name="Schulenburg H."/>
        </authorList>
    </citation>
    <scope>NUCLEOTIDE SEQUENCE [LARGE SCALE GENOMIC DNA]</scope>
    <source>
        <strain evidence="13 14">MYb73</strain>
    </source>
</reference>
<dbReference type="EMBL" id="CP023270">
    <property type="protein sequence ID" value="AVJ28767.1"/>
    <property type="molecule type" value="Genomic_DNA"/>
</dbReference>
<comment type="catalytic activity">
    <reaction evidence="11">
        <text>fluoride(in) = fluoride(out)</text>
        <dbReference type="Rhea" id="RHEA:76159"/>
        <dbReference type="ChEBI" id="CHEBI:17051"/>
    </reaction>
    <physiologicalReaction direction="left-to-right" evidence="11">
        <dbReference type="Rhea" id="RHEA:76160"/>
    </physiologicalReaction>
</comment>
<evidence type="ECO:0000256" key="4">
    <source>
        <dbReference type="ARBA" id="ARBA00022692"/>
    </source>
</evidence>
<feature type="binding site" evidence="12">
    <location>
        <position position="83"/>
    </location>
    <ligand>
        <name>Na(+)</name>
        <dbReference type="ChEBI" id="CHEBI:29101"/>
        <note>structural</note>
    </ligand>
</feature>
<comment type="subcellular location">
    <subcellularLocation>
        <location evidence="1 12">Cell membrane</location>
        <topology evidence="1 12">Multi-pass membrane protein</topology>
    </subcellularLocation>
</comment>
<evidence type="ECO:0000313" key="14">
    <source>
        <dbReference type="Proteomes" id="UP000239477"/>
    </source>
</evidence>
<organism evidence="13 14">
    <name type="scientific">Achromobacter spanius</name>
    <dbReference type="NCBI Taxonomy" id="217203"/>
    <lineage>
        <taxon>Bacteria</taxon>
        <taxon>Pseudomonadati</taxon>
        <taxon>Pseudomonadota</taxon>
        <taxon>Betaproteobacteria</taxon>
        <taxon>Burkholderiales</taxon>
        <taxon>Alcaligenaceae</taxon>
        <taxon>Achromobacter</taxon>
    </lineage>
</organism>
<comment type="function">
    <text evidence="12">Fluoride-specific ion channel. Important for reducing fluoride concentration in the cell, thus reducing its toxicity.</text>
</comment>
<sequence>MSAYQTLVPLNFLAVGLGAILGAWSRWLVGLWLNAGSWPWGTLAVNLAGGYLVGVALALVAGHPEWPAWVRLGAITGFMGGLTTFSTFSAETVAMLERGAYVSALGYAGFSLAGSLALTAAGLATVSLLR</sequence>
<accession>A0A2S0IAF9</accession>
<evidence type="ECO:0000256" key="8">
    <source>
        <dbReference type="ARBA" id="ARBA00023136"/>
    </source>
</evidence>
<dbReference type="Pfam" id="PF02537">
    <property type="entry name" value="CRCB"/>
    <property type="match status" value="1"/>
</dbReference>
<gene>
    <name evidence="12" type="primary">fluC</name>
    <name evidence="12" type="synonym">crcB</name>
    <name evidence="13" type="ORF">CLM73_17540</name>
</gene>
<evidence type="ECO:0000313" key="13">
    <source>
        <dbReference type="EMBL" id="AVJ28767.1"/>
    </source>
</evidence>
<keyword evidence="14" id="KW-1185">Reference proteome</keyword>
<dbReference type="GO" id="GO:0046872">
    <property type="term" value="F:metal ion binding"/>
    <property type="evidence" value="ECO:0007669"/>
    <property type="project" value="UniProtKB-KW"/>
</dbReference>
<feature type="transmembrane region" description="Helical" evidence="12">
    <location>
        <begin position="68"/>
        <end position="88"/>
    </location>
</feature>
<keyword evidence="12" id="KW-0813">Transport</keyword>
<keyword evidence="2 12" id="KW-1003">Cell membrane</keyword>
<evidence type="ECO:0000256" key="3">
    <source>
        <dbReference type="ARBA" id="ARBA00022519"/>
    </source>
</evidence>
<keyword evidence="4 12" id="KW-0812">Transmembrane</keyword>
<name>A0A2S0IAF9_9BURK</name>
<evidence type="ECO:0000256" key="1">
    <source>
        <dbReference type="ARBA" id="ARBA00004651"/>
    </source>
</evidence>
<dbReference type="RefSeq" id="WP_056562761.1">
    <property type="nucleotide sequence ID" value="NZ_CP023270.1"/>
</dbReference>
<evidence type="ECO:0000256" key="7">
    <source>
        <dbReference type="ARBA" id="ARBA00023065"/>
    </source>
</evidence>
<dbReference type="OrthoDB" id="9806299at2"/>
<keyword evidence="7 12" id="KW-0406">Ion transport</keyword>
<dbReference type="GO" id="GO:0005886">
    <property type="term" value="C:plasma membrane"/>
    <property type="evidence" value="ECO:0007669"/>
    <property type="project" value="UniProtKB-SubCell"/>
</dbReference>
<evidence type="ECO:0000256" key="9">
    <source>
        <dbReference type="ARBA" id="ARBA00023303"/>
    </source>
</evidence>